<evidence type="ECO:0000256" key="1">
    <source>
        <dbReference type="SAM" id="SignalP"/>
    </source>
</evidence>
<evidence type="ECO:0000313" key="3">
    <source>
        <dbReference type="EMBL" id="MDP9922886.1"/>
    </source>
</evidence>
<dbReference type="RefSeq" id="WP_307636448.1">
    <property type="nucleotide sequence ID" value="NZ_JAUSRR010000003.1"/>
</dbReference>
<feature type="domain" description="DUF4124" evidence="2">
    <location>
        <begin position="16"/>
        <end position="51"/>
    </location>
</feature>
<dbReference type="Proteomes" id="UP001244295">
    <property type="component" value="Unassembled WGS sequence"/>
</dbReference>
<keyword evidence="1" id="KW-0732">Signal</keyword>
<gene>
    <name evidence="3" type="ORF">J2W25_001907</name>
</gene>
<dbReference type="InterPro" id="IPR025392">
    <property type="entry name" value="DUF4124"/>
</dbReference>
<proteinExistence type="predicted"/>
<feature type="chain" id="PRO_5043992719" description="DUF4124 domain-containing protein" evidence="1">
    <location>
        <begin position="22"/>
        <end position="145"/>
    </location>
</feature>
<sequence>MRIAQALILAAAFGLIQPAIAQKPVYKCIDAGKTTYSNEPCINAVEIDATPTRGMDKWTGTTRKGKEVNNQEHREAMSDALRPLLGMNREQYATAVRRQPLALKDRAECTHLDGVLDVGRLQKNRTAEEEVKLYKARKRFNDLQC</sequence>
<feature type="signal peptide" evidence="1">
    <location>
        <begin position="1"/>
        <end position="21"/>
    </location>
</feature>
<evidence type="ECO:0000259" key="2">
    <source>
        <dbReference type="Pfam" id="PF13511"/>
    </source>
</evidence>
<name>A0AAW8DTH2_9BURK</name>
<organism evidence="3 4">
    <name type="scientific">Variovorax boronicumulans</name>
    <dbReference type="NCBI Taxonomy" id="436515"/>
    <lineage>
        <taxon>Bacteria</taxon>
        <taxon>Pseudomonadati</taxon>
        <taxon>Pseudomonadota</taxon>
        <taxon>Betaproteobacteria</taxon>
        <taxon>Burkholderiales</taxon>
        <taxon>Comamonadaceae</taxon>
        <taxon>Variovorax</taxon>
    </lineage>
</organism>
<dbReference type="AlphaFoldDB" id="A0AAW8DTH2"/>
<dbReference type="Pfam" id="PF13511">
    <property type="entry name" value="DUF4124"/>
    <property type="match status" value="1"/>
</dbReference>
<evidence type="ECO:0000313" key="4">
    <source>
        <dbReference type="Proteomes" id="UP001244295"/>
    </source>
</evidence>
<protein>
    <recommendedName>
        <fullName evidence="2">DUF4124 domain-containing protein</fullName>
    </recommendedName>
</protein>
<accession>A0AAW8DTH2</accession>
<reference evidence="3" key="1">
    <citation type="submission" date="2023-07" db="EMBL/GenBank/DDBJ databases">
        <title>Sorghum-associated microbial communities from plants grown in Nebraska, USA.</title>
        <authorList>
            <person name="Schachtman D."/>
        </authorList>
    </citation>
    <scope>NUCLEOTIDE SEQUENCE</scope>
    <source>
        <strain evidence="3">DS2795</strain>
    </source>
</reference>
<dbReference type="EMBL" id="JAUSRR010000003">
    <property type="protein sequence ID" value="MDP9922886.1"/>
    <property type="molecule type" value="Genomic_DNA"/>
</dbReference>
<comment type="caution">
    <text evidence="3">The sequence shown here is derived from an EMBL/GenBank/DDBJ whole genome shotgun (WGS) entry which is preliminary data.</text>
</comment>